<keyword evidence="11" id="KW-1185">Reference proteome</keyword>
<feature type="compositionally biased region" description="Low complexity" evidence="8">
    <location>
        <begin position="377"/>
        <end position="390"/>
    </location>
</feature>
<dbReference type="PANTHER" id="PTHR41391:SF1">
    <property type="entry name" value="RESTRICTION OF TELOMERE CAPPING PROTEIN 4"/>
    <property type="match status" value="1"/>
</dbReference>
<evidence type="ECO:0000256" key="7">
    <source>
        <dbReference type="ARBA" id="ARBA00023242"/>
    </source>
</evidence>
<proteinExistence type="inferred from homology"/>
<feature type="region of interest" description="Disordered" evidence="8">
    <location>
        <begin position="45"/>
        <end position="464"/>
    </location>
</feature>
<evidence type="ECO:0000259" key="9">
    <source>
        <dbReference type="SMART" id="SM01312"/>
    </source>
</evidence>
<evidence type="ECO:0000313" key="10">
    <source>
        <dbReference type="EMBL" id="KZT09830.1"/>
    </source>
</evidence>
<feature type="compositionally biased region" description="Basic residues" evidence="8">
    <location>
        <begin position="256"/>
        <end position="265"/>
    </location>
</feature>
<feature type="compositionally biased region" description="Basic and acidic residues" evidence="8">
    <location>
        <begin position="933"/>
        <end position="944"/>
    </location>
</feature>
<name>A0A165G4U2_9APHY</name>
<evidence type="ECO:0000256" key="3">
    <source>
        <dbReference type="ARBA" id="ARBA00004496"/>
    </source>
</evidence>
<dbReference type="RefSeq" id="XP_040767570.1">
    <property type="nucleotide sequence ID" value="XM_040902566.1"/>
</dbReference>
<protein>
    <recommendedName>
        <fullName evidence="5">Restriction of telomere capping protein 4</fullName>
    </recommendedName>
</protein>
<dbReference type="InParanoid" id="A0A165G4U2"/>
<dbReference type="AlphaFoldDB" id="A0A165G4U2"/>
<dbReference type="GeneID" id="63819597"/>
<feature type="compositionally biased region" description="Basic and acidic residues" evidence="8">
    <location>
        <begin position="953"/>
        <end position="978"/>
    </location>
</feature>
<feature type="compositionally biased region" description="Basic residues" evidence="8">
    <location>
        <begin position="917"/>
        <end position="927"/>
    </location>
</feature>
<evidence type="ECO:0000256" key="8">
    <source>
        <dbReference type="SAM" id="MobiDB-lite"/>
    </source>
</evidence>
<dbReference type="EMBL" id="KV427610">
    <property type="protein sequence ID" value="KZT09830.1"/>
    <property type="molecule type" value="Genomic_DNA"/>
</dbReference>
<dbReference type="OrthoDB" id="128308at2759"/>
<dbReference type="GO" id="GO:0005634">
    <property type="term" value="C:nucleus"/>
    <property type="evidence" value="ECO:0007669"/>
    <property type="project" value="UniProtKB-SubCell"/>
</dbReference>
<feature type="compositionally biased region" description="Polar residues" evidence="8">
    <location>
        <begin position="94"/>
        <end position="103"/>
    </location>
</feature>
<organism evidence="10 11">
    <name type="scientific">Laetiporus sulphureus 93-53</name>
    <dbReference type="NCBI Taxonomy" id="1314785"/>
    <lineage>
        <taxon>Eukaryota</taxon>
        <taxon>Fungi</taxon>
        <taxon>Dikarya</taxon>
        <taxon>Basidiomycota</taxon>
        <taxon>Agaricomycotina</taxon>
        <taxon>Agaricomycetes</taxon>
        <taxon>Polyporales</taxon>
        <taxon>Laetiporus</taxon>
    </lineage>
</organism>
<evidence type="ECO:0000256" key="5">
    <source>
        <dbReference type="ARBA" id="ARBA00015162"/>
    </source>
</evidence>
<feature type="compositionally biased region" description="Basic residues" evidence="8">
    <location>
        <begin position="806"/>
        <end position="815"/>
    </location>
</feature>
<evidence type="ECO:0000256" key="4">
    <source>
        <dbReference type="ARBA" id="ARBA00009461"/>
    </source>
</evidence>
<evidence type="ECO:0000256" key="6">
    <source>
        <dbReference type="ARBA" id="ARBA00022490"/>
    </source>
</evidence>
<gene>
    <name evidence="10" type="ORF">LAESUDRAFT_461612</name>
</gene>
<feature type="region of interest" description="Disordered" evidence="8">
    <location>
        <begin position="1"/>
        <end position="32"/>
    </location>
</feature>
<dbReference type="GO" id="GO:0005737">
    <property type="term" value="C:cytoplasm"/>
    <property type="evidence" value="ECO:0007669"/>
    <property type="project" value="UniProtKB-SubCell"/>
</dbReference>
<sequence>MEEAMDSLRHAGEDLFSSQELRMKERPTRSSGTLFVDLGSDFGPCQANSAKPKLNTGNRAHKDAMLGTRSSTKKNLTSSGDELDFLSPDRRQAASANKKSSGGRSMAGAVEYEKEGQRDKPDKIFVNGEYHDINPDFPPDRKLPSFKKKTAGNRDSHHSESSLNSPAQVRTRSATSRAASSTPSSPPVASSSRLAPRLAYSGTRNDTIDGGTCGGQRKGRQKKQPPLHEPSNRKGAHTPISVGSDVEDVFDTPRAKAARRPKPRPTFKGSNAENDDGSEEEHPKNNMKRGKHFRPLEEFPHMSPLRNENAPEKTKGNGTAKDEEDPIAALSPLSSQAREQHATVKAATKLKLPQAFPMLSPLSSPVRKDHGRKSQVSSERQGSLSQGSRSSKGKERAGMLSSTESEDDEDAYAHSKSGYKVRPFPMETQVLEGIGHSPGKRGSGEDSGDEDLGVPRRERKKRRSEESELCVALHHMHVVEHCRSTHRDSLATNIGANKSSELNEDDLLYLNSAVDPSTLCPWCDEPLPSAPTPHLLALIATAREASWPDPRPTNCLGLRADLGLFVDVCQRHEFENHHVPLARRRGWPTGIDWDGLSARVQALQPWLQEIVDDVDEDFQLGAEKEDESDERSDGDKWNDRPRKGSVFWRDVVTRIKKKGSRQLAGVAGQFASFNKTQPGYYGELGYVIIHQTIYNLFPPSSFDPHSTLPLTPTDFIQLVLAPEAAVSLVMHDMDQTREQAIATLHESAEYGVAMFPDDHPDGEDVVGAGEQIIMRRAQRRRKELEEEEKMEEMWSTPEPPPEQLRKGRWKTRPKKMAAEDENSDVETSDAPSLAKGKGKTKLSRDRVKSSRARTELRNNVIVLIDDEDPGSMRKKGQFQEAVKSSRTRSKARSVAPPSDMDIAFCEDGSKEGGPNKPTRRSKPRRKGRAPDTNQERQSQREKENLPTSDSADSDARRVEYPDMKRMASPELRFGRDGNVHPSQGSEIVEQDATPKAQKLSQASSQSSTGAAVGVSQRSMHPLLRARAMHAQSDENLSQERMKDNSADTSDNDNRVGFNGSVRQCNIRARGRTKKDSESFRWLLESSSPASSQETR</sequence>
<evidence type="ECO:0000256" key="1">
    <source>
        <dbReference type="ARBA" id="ARBA00002738"/>
    </source>
</evidence>
<dbReference type="Proteomes" id="UP000076871">
    <property type="component" value="Unassembled WGS sequence"/>
</dbReference>
<feature type="compositionally biased region" description="Basic and acidic residues" evidence="8">
    <location>
        <begin position="842"/>
        <end position="852"/>
    </location>
</feature>
<feature type="region of interest" description="Disordered" evidence="8">
    <location>
        <begin position="784"/>
        <end position="852"/>
    </location>
</feature>
<evidence type="ECO:0000313" key="11">
    <source>
        <dbReference type="Proteomes" id="UP000076871"/>
    </source>
</evidence>
<feature type="region of interest" description="Disordered" evidence="8">
    <location>
        <begin position="867"/>
        <end position="1095"/>
    </location>
</feature>
<feature type="compositionally biased region" description="Basic and acidic residues" evidence="8">
    <location>
        <begin position="1"/>
        <end position="13"/>
    </location>
</feature>
<reference evidence="10 11" key="1">
    <citation type="journal article" date="2016" name="Mol. Biol. Evol.">
        <title>Comparative Genomics of Early-Diverging Mushroom-Forming Fungi Provides Insights into the Origins of Lignocellulose Decay Capabilities.</title>
        <authorList>
            <person name="Nagy L.G."/>
            <person name="Riley R."/>
            <person name="Tritt A."/>
            <person name="Adam C."/>
            <person name="Daum C."/>
            <person name="Floudas D."/>
            <person name="Sun H."/>
            <person name="Yadav J.S."/>
            <person name="Pangilinan J."/>
            <person name="Larsson K.H."/>
            <person name="Matsuura K."/>
            <person name="Barry K."/>
            <person name="Labutti K."/>
            <person name="Kuo R."/>
            <person name="Ohm R.A."/>
            <person name="Bhattacharya S.S."/>
            <person name="Shirouzu T."/>
            <person name="Yoshinaga Y."/>
            <person name="Martin F.M."/>
            <person name="Grigoriev I.V."/>
            <person name="Hibbett D.S."/>
        </authorList>
    </citation>
    <scope>NUCLEOTIDE SEQUENCE [LARGE SCALE GENOMIC DNA]</scope>
    <source>
        <strain evidence="10 11">93-53</strain>
    </source>
</reference>
<accession>A0A165G4U2</accession>
<comment type="subcellular location">
    <subcellularLocation>
        <location evidence="3">Cytoplasm</location>
    </subcellularLocation>
    <subcellularLocation>
        <location evidence="2">Nucleus</location>
    </subcellularLocation>
</comment>
<dbReference type="Pfam" id="PF14474">
    <property type="entry name" value="RTC4"/>
    <property type="match status" value="1"/>
</dbReference>
<keyword evidence="7" id="KW-0539">Nucleus</keyword>
<dbReference type="InterPro" id="IPR028094">
    <property type="entry name" value="RTC4_C"/>
</dbReference>
<feature type="compositionally biased region" description="Low complexity" evidence="8">
    <location>
        <begin position="1000"/>
        <end position="1015"/>
    </location>
</feature>
<comment type="function">
    <text evidence="1">May be involved in a process influencing telomere capping.</text>
</comment>
<feature type="compositionally biased region" description="Basic and acidic residues" evidence="8">
    <location>
        <begin position="111"/>
        <end position="143"/>
    </location>
</feature>
<evidence type="ECO:0000256" key="2">
    <source>
        <dbReference type="ARBA" id="ARBA00004123"/>
    </source>
</evidence>
<keyword evidence="6" id="KW-0963">Cytoplasm</keyword>
<feature type="compositionally biased region" description="Low complexity" evidence="8">
    <location>
        <begin position="170"/>
        <end position="197"/>
    </location>
</feature>
<dbReference type="SMART" id="SM01312">
    <property type="entry name" value="RTC4"/>
    <property type="match status" value="1"/>
</dbReference>
<dbReference type="InterPro" id="IPR039024">
    <property type="entry name" value="RTC4"/>
</dbReference>
<dbReference type="PANTHER" id="PTHR41391">
    <property type="entry name" value="RESTRICTION OF TELOMERE CAPPING PROTEIN 4"/>
    <property type="match status" value="1"/>
</dbReference>
<dbReference type="STRING" id="1314785.A0A165G4U2"/>
<comment type="similarity">
    <text evidence="4">Belongs to the RTC4 family.</text>
</comment>
<feature type="compositionally biased region" description="Polar residues" evidence="8">
    <location>
        <begin position="1084"/>
        <end position="1095"/>
    </location>
</feature>
<feature type="domain" description="Restriction of telomere capping protein 4 C-terminal" evidence="9">
    <location>
        <begin position="610"/>
        <end position="757"/>
    </location>
</feature>
<feature type="compositionally biased region" description="Polar residues" evidence="8">
    <location>
        <begin position="68"/>
        <end position="80"/>
    </location>
</feature>